<dbReference type="AlphaFoldDB" id="A0A9D4UGD3"/>
<dbReference type="PANTHER" id="PTHR22808:SF1">
    <property type="entry name" value="RNA CYTOSINE-C(5)-METHYLTRANSFERASE NSUN2-RELATED"/>
    <property type="match status" value="1"/>
</dbReference>
<dbReference type="PRINTS" id="PR02008">
    <property type="entry name" value="RCMTFAMILY"/>
</dbReference>
<dbReference type="FunFam" id="3.40.50.150:FF:000153">
    <property type="entry name" value="S-adenosyl-L-methionine-dependent methyltransferase superfamily protein"/>
    <property type="match status" value="1"/>
</dbReference>
<comment type="subcellular location">
    <subcellularLocation>
        <location evidence="1">Nucleus</location>
    </subcellularLocation>
</comment>
<gene>
    <name evidence="13" type="ORF">GOP47_0017833</name>
</gene>
<dbReference type="PROSITE" id="PS01153">
    <property type="entry name" value="NOL1_NOP2_SUN"/>
    <property type="match status" value="1"/>
</dbReference>
<feature type="binding site" evidence="10">
    <location>
        <position position="220"/>
    </location>
    <ligand>
        <name>S-adenosyl-L-methionine</name>
        <dbReference type="ChEBI" id="CHEBI:59789"/>
    </ligand>
</feature>
<dbReference type="GO" id="GO:0000049">
    <property type="term" value="F:tRNA binding"/>
    <property type="evidence" value="ECO:0007669"/>
    <property type="project" value="UniProtKB-KW"/>
</dbReference>
<dbReference type="OrthoDB" id="6093671at2759"/>
<feature type="compositionally biased region" description="Polar residues" evidence="11">
    <location>
        <begin position="581"/>
        <end position="594"/>
    </location>
</feature>
<feature type="binding site" evidence="10">
    <location>
        <position position="297"/>
    </location>
    <ligand>
        <name>S-adenosyl-L-methionine</name>
        <dbReference type="ChEBI" id="CHEBI:59789"/>
    </ligand>
</feature>
<evidence type="ECO:0000256" key="8">
    <source>
        <dbReference type="ARBA" id="ARBA00022884"/>
    </source>
</evidence>
<evidence type="ECO:0000256" key="7">
    <source>
        <dbReference type="ARBA" id="ARBA00022694"/>
    </source>
</evidence>
<protein>
    <recommendedName>
        <fullName evidence="12">SAM-dependent MTase RsmB/NOP-type domain-containing protein</fullName>
    </recommendedName>
</protein>
<evidence type="ECO:0000256" key="11">
    <source>
        <dbReference type="SAM" id="MobiDB-lite"/>
    </source>
</evidence>
<sequence>MGGRNRGGQKRGRTQRRHFRDGRQDVWKKQRPADDNEEQRGGWDPFVTESPAFELYYKKQGIVPEEEWDSFLAVLRKPLPAVFRVNSSGPFAMEIRTQIEEEFAGALNCEVDGEKEELVKPLPWYPGKFAWHLNFSRMQLRKSQTLSRLHEFLKRENEIGNITRQEAVSMVPPLFLDVQPSHQILDMCAAPGSKTFQMLEMIHKDDKKGSPSNGLVVANDVDVQRCHLLIHQTKRMCSPNVAVTNHEAQHFPGLRKEKEITRQLSSARGNVSTLYADAKSTAGNEERGIVFDRILCDVPCSGDGTIRKAPDIWKKWNIGNANGLHRLQIQIAMRGVALLKVGGRLVYSTCSLNPVENEAVVGEVLRCSEGCLELLDVSDELPELKRRPGLKTWKVRDKGLWISSYRNVDKHRVGSILPSMFPTGRGQGVVSAQDEELLPLETCEEEIAPPEGEQTSEDNTPQNREMGETEDGGEIALLPLERCLRILPHDQDTGGFFVAVFRKVAALKGEQTSSRPVRRHTSARKVELHDNVEHLEVGKPEAVISLNQEVVDQKPSETENEIVKDVDSNEVIEMDGGPEAQSKTKPSRPQQQGNWKGVDPVLFLNDEALIDSIISFYGIKDSLPLRGHLVTRSEDTSRLKRIYYVSESVANLMKLNFRTGEQMKITSLGLKVFERQGGKEIFSQCAFRIASEGLPLLLPHLTRQLLRASKQDFKLLLSVKTTPFSAFSGSDFVASLQALVPGCCVVILDGENDAESQSSSVTAIGCWRGRSNLSLLIPKEEALQLLDRLFVDGEKDDGQSSQRDADAPLKFKDDDGKDVEERTDLETPLLALEVCQQEDLHASMSVAQAPI</sequence>
<feature type="region of interest" description="Disordered" evidence="11">
    <location>
        <begin position="445"/>
        <end position="469"/>
    </location>
</feature>
<evidence type="ECO:0000256" key="5">
    <source>
        <dbReference type="ARBA" id="ARBA00022679"/>
    </source>
</evidence>
<evidence type="ECO:0000256" key="4">
    <source>
        <dbReference type="ARBA" id="ARBA00022603"/>
    </source>
</evidence>
<dbReference type="Pfam" id="PF25376">
    <property type="entry name" value="Pre-PUA_NSUN2"/>
    <property type="match status" value="1"/>
</dbReference>
<reference evidence="13" key="1">
    <citation type="submission" date="2021-01" db="EMBL/GenBank/DDBJ databases">
        <title>Adiantum capillus-veneris genome.</title>
        <authorList>
            <person name="Fang Y."/>
            <person name="Liao Q."/>
        </authorList>
    </citation>
    <scope>NUCLEOTIDE SEQUENCE</scope>
    <source>
        <strain evidence="13">H3</strain>
        <tissue evidence="13">Leaf</tissue>
    </source>
</reference>
<comment type="similarity">
    <text evidence="2 10">Belongs to the class I-like SAM-binding methyltransferase superfamily. RsmB/NOP family.</text>
</comment>
<feature type="region of interest" description="Disordered" evidence="11">
    <location>
        <begin position="794"/>
        <end position="824"/>
    </location>
</feature>
<evidence type="ECO:0000259" key="12">
    <source>
        <dbReference type="PROSITE" id="PS51686"/>
    </source>
</evidence>
<dbReference type="InterPro" id="IPR049560">
    <property type="entry name" value="MeTrfase_RsmB-F_NOP2_cat"/>
</dbReference>
<feature type="region of interest" description="Disordered" evidence="11">
    <location>
        <begin position="552"/>
        <end position="594"/>
    </location>
</feature>
<feature type="region of interest" description="Disordered" evidence="11">
    <location>
        <begin position="1"/>
        <end position="46"/>
    </location>
</feature>
<accession>A0A9D4UGD3</accession>
<dbReference type="Proteomes" id="UP000886520">
    <property type="component" value="Chromosome 17"/>
</dbReference>
<feature type="domain" description="SAM-dependent MTase RsmB/NOP-type" evidence="12">
    <location>
        <begin position="71"/>
        <end position="504"/>
    </location>
</feature>
<evidence type="ECO:0000256" key="3">
    <source>
        <dbReference type="ARBA" id="ARBA00022555"/>
    </source>
</evidence>
<organism evidence="13 14">
    <name type="scientific">Adiantum capillus-veneris</name>
    <name type="common">Maidenhair fern</name>
    <dbReference type="NCBI Taxonomy" id="13818"/>
    <lineage>
        <taxon>Eukaryota</taxon>
        <taxon>Viridiplantae</taxon>
        <taxon>Streptophyta</taxon>
        <taxon>Embryophyta</taxon>
        <taxon>Tracheophyta</taxon>
        <taxon>Polypodiopsida</taxon>
        <taxon>Polypodiidae</taxon>
        <taxon>Polypodiales</taxon>
        <taxon>Pteridineae</taxon>
        <taxon>Pteridaceae</taxon>
        <taxon>Vittarioideae</taxon>
        <taxon>Adiantum</taxon>
    </lineage>
</organism>
<dbReference type="InterPro" id="IPR001678">
    <property type="entry name" value="MeTrfase_RsmB-F_NOP2_dom"/>
</dbReference>
<evidence type="ECO:0000313" key="13">
    <source>
        <dbReference type="EMBL" id="KAI5067305.1"/>
    </source>
</evidence>
<dbReference type="InterPro" id="IPR057286">
    <property type="entry name" value="PUA_NSUN2"/>
</dbReference>
<keyword evidence="4 10" id="KW-0489">Methyltransferase</keyword>
<comment type="caution">
    <text evidence="13">The sequence shown here is derived from an EMBL/GenBank/DDBJ whole genome shotgun (WGS) entry which is preliminary data.</text>
</comment>
<keyword evidence="3" id="KW-0820">tRNA-binding</keyword>
<dbReference type="PRINTS" id="PR02011">
    <property type="entry name" value="RCMTNCL1"/>
</dbReference>
<dbReference type="SUPFAM" id="SSF53335">
    <property type="entry name" value="S-adenosyl-L-methionine-dependent methyltransferases"/>
    <property type="match status" value="1"/>
</dbReference>
<feature type="compositionally biased region" description="Basic and acidic residues" evidence="11">
    <location>
        <begin position="552"/>
        <end position="567"/>
    </location>
</feature>
<feature type="compositionally biased region" description="Basic and acidic residues" evidence="11">
    <location>
        <begin position="21"/>
        <end position="41"/>
    </location>
</feature>
<dbReference type="GO" id="GO:0005634">
    <property type="term" value="C:nucleus"/>
    <property type="evidence" value="ECO:0007669"/>
    <property type="project" value="UniProtKB-SubCell"/>
</dbReference>
<evidence type="ECO:0000313" key="14">
    <source>
        <dbReference type="Proteomes" id="UP000886520"/>
    </source>
</evidence>
<evidence type="ECO:0000256" key="1">
    <source>
        <dbReference type="ARBA" id="ARBA00004123"/>
    </source>
</evidence>
<comment type="caution">
    <text evidence="10">Lacks conserved residue(s) required for the propagation of feature annotation.</text>
</comment>
<feature type="compositionally biased region" description="Basic residues" evidence="11">
    <location>
        <begin position="7"/>
        <end position="20"/>
    </location>
</feature>
<evidence type="ECO:0000256" key="6">
    <source>
        <dbReference type="ARBA" id="ARBA00022691"/>
    </source>
</evidence>
<name>A0A9D4UGD3_ADICA</name>
<evidence type="ECO:0000256" key="10">
    <source>
        <dbReference type="PROSITE-ProRule" id="PRU01023"/>
    </source>
</evidence>
<dbReference type="Gene3D" id="3.40.50.150">
    <property type="entry name" value="Vaccinia Virus protein VP39"/>
    <property type="match status" value="1"/>
</dbReference>
<dbReference type="PANTHER" id="PTHR22808">
    <property type="entry name" value="NCL1 YEAST -RELATED NOL1/NOP2/FMU SUN DOMAIN-CONTAINING"/>
    <property type="match status" value="1"/>
</dbReference>
<evidence type="ECO:0000256" key="9">
    <source>
        <dbReference type="ARBA" id="ARBA00023242"/>
    </source>
</evidence>
<keyword evidence="9" id="KW-0539">Nucleus</keyword>
<keyword evidence="8 10" id="KW-0694">RNA-binding</keyword>
<keyword evidence="14" id="KW-1185">Reference proteome</keyword>
<dbReference type="GO" id="GO:0016428">
    <property type="term" value="F:tRNA (cytidine-5-)-methyltransferase activity"/>
    <property type="evidence" value="ECO:0007669"/>
    <property type="project" value="InterPro"/>
</dbReference>
<feature type="active site" description="Nucleophile" evidence="10">
    <location>
        <position position="350"/>
    </location>
</feature>
<dbReference type="EMBL" id="JABFUD020000017">
    <property type="protein sequence ID" value="KAI5067305.1"/>
    <property type="molecule type" value="Genomic_DNA"/>
</dbReference>
<dbReference type="InterPro" id="IPR023267">
    <property type="entry name" value="RCMT"/>
</dbReference>
<feature type="binding site" evidence="10">
    <location>
        <begin position="188"/>
        <end position="194"/>
    </location>
    <ligand>
        <name>S-adenosyl-L-methionine</name>
        <dbReference type="ChEBI" id="CHEBI:59789"/>
    </ligand>
</feature>
<dbReference type="InterPro" id="IPR029063">
    <property type="entry name" value="SAM-dependent_MTases_sf"/>
</dbReference>
<dbReference type="InterPro" id="IPR018314">
    <property type="entry name" value="RsmB/NOL1/NOP2-like_CS"/>
</dbReference>
<keyword evidence="5 10" id="KW-0808">Transferase</keyword>
<dbReference type="PROSITE" id="PS51686">
    <property type="entry name" value="SAM_MT_RSMB_NOP"/>
    <property type="match status" value="1"/>
</dbReference>
<proteinExistence type="inferred from homology"/>
<keyword evidence="7" id="KW-0819">tRNA processing</keyword>
<keyword evidence="6 10" id="KW-0949">S-adenosyl-L-methionine</keyword>
<evidence type="ECO:0000256" key="2">
    <source>
        <dbReference type="ARBA" id="ARBA00007494"/>
    </source>
</evidence>
<dbReference type="Pfam" id="PF25378">
    <property type="entry name" value="PUA_NSUN2"/>
    <property type="match status" value="1"/>
</dbReference>
<dbReference type="InterPro" id="IPR023270">
    <property type="entry name" value="RCMT_NCL1"/>
</dbReference>
<dbReference type="InterPro" id="IPR057285">
    <property type="entry name" value="Pre-PUA_NSUN2"/>
</dbReference>
<dbReference type="Pfam" id="PF01189">
    <property type="entry name" value="Methyltr_RsmB-F"/>
    <property type="match status" value="1"/>
</dbReference>
<dbReference type="GO" id="GO:0030488">
    <property type="term" value="P:tRNA methylation"/>
    <property type="evidence" value="ECO:0007669"/>
    <property type="project" value="UniProtKB-ARBA"/>
</dbReference>